<organism evidence="7 8">
    <name type="scientific">Acanthamoeba castellanii (strain ATCC 30010 / Neff)</name>
    <dbReference type="NCBI Taxonomy" id="1257118"/>
    <lineage>
        <taxon>Eukaryota</taxon>
        <taxon>Amoebozoa</taxon>
        <taxon>Discosea</taxon>
        <taxon>Longamoebia</taxon>
        <taxon>Centramoebida</taxon>
        <taxon>Acanthamoebidae</taxon>
        <taxon>Acanthamoeba</taxon>
    </lineage>
</organism>
<reference evidence="7 8" key="1">
    <citation type="journal article" date="2013" name="Genome Biol.">
        <title>Genome of Acanthamoeba castellanii highlights extensive lateral gene transfer and early evolution of tyrosine kinase signaling.</title>
        <authorList>
            <person name="Clarke M."/>
            <person name="Lohan A.J."/>
            <person name="Liu B."/>
            <person name="Lagkouvardos I."/>
            <person name="Roy S."/>
            <person name="Zafar N."/>
            <person name="Bertelli C."/>
            <person name="Schilde C."/>
            <person name="Kianianmomeni A."/>
            <person name="Burglin T.R."/>
            <person name="Frech C."/>
            <person name="Turcotte B."/>
            <person name="Kopec K.O."/>
            <person name="Synnott J.M."/>
            <person name="Choo C."/>
            <person name="Paponov I."/>
            <person name="Finkler A."/>
            <person name="Soon Heng Tan C."/>
            <person name="Hutchins A.P."/>
            <person name="Weinmeier T."/>
            <person name="Rattei T."/>
            <person name="Chu J.S."/>
            <person name="Gimenez G."/>
            <person name="Irimia M."/>
            <person name="Rigden D.J."/>
            <person name="Fitzpatrick D.A."/>
            <person name="Lorenzo-Morales J."/>
            <person name="Bateman A."/>
            <person name="Chiu C.H."/>
            <person name="Tang P."/>
            <person name="Hegemann P."/>
            <person name="Fromm H."/>
            <person name="Raoult D."/>
            <person name="Greub G."/>
            <person name="Miranda-Saavedra D."/>
            <person name="Chen N."/>
            <person name="Nash P."/>
            <person name="Ginger M.L."/>
            <person name="Horn M."/>
            <person name="Schaap P."/>
            <person name="Caler L."/>
            <person name="Loftus B."/>
        </authorList>
    </citation>
    <scope>NUCLEOTIDE SEQUENCE [LARGE SCALE GENOMIC DNA]</scope>
    <source>
        <strain evidence="7 8">Neff</strain>
    </source>
</reference>
<evidence type="ECO:0000256" key="3">
    <source>
        <dbReference type="ARBA" id="ARBA00022741"/>
    </source>
</evidence>
<dbReference type="CDD" id="cd05235">
    <property type="entry name" value="SDR_e1"/>
    <property type="match status" value="1"/>
</dbReference>
<feature type="domain" description="AMP-dependent synthetase/ligase" evidence="5">
    <location>
        <begin position="133"/>
        <end position="446"/>
    </location>
</feature>
<dbReference type="PROSITE" id="PS00455">
    <property type="entry name" value="AMP_BINDING"/>
    <property type="match status" value="1"/>
</dbReference>
<protein>
    <submittedName>
        <fullName evidence="7">Thioester reductase subfamily protein</fullName>
    </submittedName>
</protein>
<dbReference type="Pfam" id="PF07993">
    <property type="entry name" value="NAD_binding_4"/>
    <property type="match status" value="1"/>
</dbReference>
<dbReference type="OrthoDB" id="1700726at2759"/>
<keyword evidence="4" id="KW-0067">ATP-binding</keyword>
<evidence type="ECO:0000259" key="6">
    <source>
        <dbReference type="Pfam" id="PF07993"/>
    </source>
</evidence>
<dbReference type="Gene3D" id="3.40.50.720">
    <property type="entry name" value="NAD(P)-binding Rossmann-like Domain"/>
    <property type="match status" value="1"/>
</dbReference>
<dbReference type="GO" id="GO:0016020">
    <property type="term" value="C:membrane"/>
    <property type="evidence" value="ECO:0007669"/>
    <property type="project" value="TreeGrafter"/>
</dbReference>
<dbReference type="InterPro" id="IPR000873">
    <property type="entry name" value="AMP-dep_synth/lig_dom"/>
</dbReference>
<dbReference type="Gene3D" id="3.40.50.12780">
    <property type="entry name" value="N-terminal domain of ligase-like"/>
    <property type="match status" value="1"/>
</dbReference>
<evidence type="ECO:0000313" key="8">
    <source>
        <dbReference type="Proteomes" id="UP000011083"/>
    </source>
</evidence>
<dbReference type="AlphaFoldDB" id="L8GZZ1"/>
<dbReference type="EMBL" id="KB007951">
    <property type="protein sequence ID" value="ELR18555.1"/>
    <property type="molecule type" value="Genomic_DNA"/>
</dbReference>
<feature type="domain" description="Thioester reductase (TE)" evidence="6">
    <location>
        <begin position="722"/>
        <end position="956"/>
    </location>
</feature>
<dbReference type="SUPFAM" id="SSF51735">
    <property type="entry name" value="NAD(P)-binding Rossmann-fold domains"/>
    <property type="match status" value="1"/>
</dbReference>
<evidence type="ECO:0000256" key="2">
    <source>
        <dbReference type="ARBA" id="ARBA00022553"/>
    </source>
</evidence>
<dbReference type="NCBIfam" id="TIGR01746">
    <property type="entry name" value="Thioester-redct"/>
    <property type="match status" value="1"/>
</dbReference>
<keyword evidence="8" id="KW-1185">Reference proteome</keyword>
<dbReference type="PANTHER" id="PTHR43272:SF33">
    <property type="entry name" value="AMP-BINDING DOMAIN-CONTAINING PROTEIN-RELATED"/>
    <property type="match status" value="1"/>
</dbReference>
<keyword evidence="2" id="KW-0597">Phosphoprotein</keyword>
<dbReference type="InterPro" id="IPR010080">
    <property type="entry name" value="Thioester_reductase-like_dom"/>
</dbReference>
<keyword evidence="1" id="KW-0596">Phosphopantetheine</keyword>
<dbReference type="Proteomes" id="UP000011083">
    <property type="component" value="Unassembled WGS sequence"/>
</dbReference>
<keyword evidence="3" id="KW-0547">Nucleotide-binding</keyword>
<dbReference type="InterPro" id="IPR042099">
    <property type="entry name" value="ANL_N_sf"/>
</dbReference>
<dbReference type="InterPro" id="IPR020845">
    <property type="entry name" value="AMP-binding_CS"/>
</dbReference>
<dbReference type="VEuPathDB" id="AmoebaDB:ACA1_154710"/>
<name>L8GZZ1_ACACF</name>
<dbReference type="RefSeq" id="XP_004340594.1">
    <property type="nucleotide sequence ID" value="XM_004340546.1"/>
</dbReference>
<dbReference type="STRING" id="1257118.L8GZZ1"/>
<accession>L8GZZ1</accession>
<evidence type="ECO:0000256" key="1">
    <source>
        <dbReference type="ARBA" id="ARBA00022450"/>
    </source>
</evidence>
<proteinExistence type="predicted"/>
<evidence type="ECO:0000313" key="7">
    <source>
        <dbReference type="EMBL" id="ELR18555.1"/>
    </source>
</evidence>
<sequence>MEPDNGQTTDAGQVSAEVSHGLQAIQAFQTQHNARAYLPGPSLADSVSTAFYFHFRLPYFGQRGFRRRPEVEGDEVTVAEGVEEGAGHYVWLTYGQVWRYFTSFGSGLAQFVHKNDFVGICGRNSIEWAVADDESLEFILNQTEMRCVVCEHSQLPKLGRVIGKCPYLKHVVVMTPPEGKDDEKDRLVESFLHDAAPHGVQVHDFVAVEAQGHREPKEQVERAATDIATIMYTSGTTGKPKGAMMEDNRWNRFVTKPYLMPTPSVTLSHGPLAHVQERQNFYITMCVGGRIAFFDQDMSQLLNEAQLVRPTLFSAVPRIWNFIHSEYQKALDIAVQFAESQPREEIEAQVLARFRGCLGGRLEYIVTGGAATSPHIIGFLERCFQCRVWNGYGTTETGGISNDNVINSSVAVRLIDVPDLGYTTKDQPNPRGEICAMTDDIIKGYYKDEKATSESFDDGWFRTGDIGEQLPTGQVVIIDRKKNIFKLSQGEFVVPEKLENAYIESEFIDQVYVHGGHTRTYLVAVVVPNRGVLHNWLNGSAAPEAKDDINHPLVKSKLLEEMQRIATRLNFASFEVPRAIYVDAQRFTAENCLLTASLKLCRGKLEKRYQAELASMYDGAEEAKEDQFVDRQPGVAGAGAVRARHAPRVLFASPTIRDLVGFLRTGHIGSSSATDIGHGSGRSDEPHPAWDDLQPDAHLLQLGDATQGVEGEAEESGREALLTGVTGFLGVHLLQALLPHYARVHCLVRCSDASDGRKRLERVLAEHSVEGIDAALLDSRVVVWPADLALPSLGLAPGAFDSLAGSVSAIYHCGAVVNWLHPYETLRAPNVLGTLALLQLCTTGRAGKRFHHISTIGVADAQGDEDSMWPAEWLSALSGYSLSKWVAEHFVRQAAARGVDVRIYRPGMVAPHTRTGASNPDDYLNRYMVGVVGLGAYIEADGFFDITPVDYVAAAIVALGEASYGAAGGGSQPAGLVPSYHLTNPRSSTYAQLGQYIADAVASLALPPPPPAGDSPVTIRGASYDQWRAALLRSIRQRKEGNVLYGLLPYFSESFGEQLQRQTRPFPCEKTLQVVAGLGEECPPVTRELVAHFLASLHRRGLLPSTAGAYLASPPQP</sequence>
<dbReference type="PANTHER" id="PTHR43272">
    <property type="entry name" value="LONG-CHAIN-FATTY-ACID--COA LIGASE"/>
    <property type="match status" value="1"/>
</dbReference>
<evidence type="ECO:0000259" key="5">
    <source>
        <dbReference type="Pfam" id="PF00501"/>
    </source>
</evidence>
<dbReference type="Pfam" id="PF00501">
    <property type="entry name" value="AMP-binding"/>
    <property type="match status" value="1"/>
</dbReference>
<gene>
    <name evidence="7" type="ORF">ACA1_154710</name>
</gene>
<dbReference type="OMA" id="RTHMMEN"/>
<dbReference type="InterPro" id="IPR036291">
    <property type="entry name" value="NAD(P)-bd_dom_sf"/>
</dbReference>
<dbReference type="GeneID" id="14919383"/>
<dbReference type="SUPFAM" id="SSF56801">
    <property type="entry name" value="Acetyl-CoA synthetase-like"/>
    <property type="match status" value="1"/>
</dbReference>
<evidence type="ECO:0000256" key="4">
    <source>
        <dbReference type="ARBA" id="ARBA00022840"/>
    </source>
</evidence>
<dbReference type="GO" id="GO:0005524">
    <property type="term" value="F:ATP binding"/>
    <property type="evidence" value="ECO:0007669"/>
    <property type="project" value="UniProtKB-KW"/>
</dbReference>
<dbReference type="InterPro" id="IPR013120">
    <property type="entry name" value="FAR_NAD-bd"/>
</dbReference>
<dbReference type="GO" id="GO:0004467">
    <property type="term" value="F:long-chain fatty acid-CoA ligase activity"/>
    <property type="evidence" value="ECO:0007669"/>
    <property type="project" value="TreeGrafter"/>
</dbReference>
<dbReference type="KEGG" id="acan:ACA1_154710"/>